<dbReference type="GO" id="GO:0006950">
    <property type="term" value="P:response to stress"/>
    <property type="evidence" value="ECO:0007669"/>
    <property type="project" value="TreeGrafter"/>
</dbReference>
<dbReference type="PROSITE" id="PS50995">
    <property type="entry name" value="HTH_MARR_2"/>
    <property type="match status" value="1"/>
</dbReference>
<organism evidence="5 6">
    <name type="scientific">Reticulibacter mediterranei</name>
    <dbReference type="NCBI Taxonomy" id="2778369"/>
    <lineage>
        <taxon>Bacteria</taxon>
        <taxon>Bacillati</taxon>
        <taxon>Chloroflexota</taxon>
        <taxon>Ktedonobacteria</taxon>
        <taxon>Ktedonobacterales</taxon>
        <taxon>Reticulibacteraceae</taxon>
        <taxon>Reticulibacter</taxon>
    </lineage>
</organism>
<dbReference type="SMART" id="SM00347">
    <property type="entry name" value="HTH_MARR"/>
    <property type="match status" value="1"/>
</dbReference>
<evidence type="ECO:0000313" key="6">
    <source>
        <dbReference type="Proteomes" id="UP000597444"/>
    </source>
</evidence>
<reference evidence="5" key="1">
    <citation type="submission" date="2020-10" db="EMBL/GenBank/DDBJ databases">
        <title>Taxonomic study of unclassified bacteria belonging to the class Ktedonobacteria.</title>
        <authorList>
            <person name="Yabe S."/>
            <person name="Wang C.M."/>
            <person name="Zheng Y."/>
            <person name="Sakai Y."/>
            <person name="Cavaletti L."/>
            <person name="Monciardini P."/>
            <person name="Donadio S."/>
        </authorList>
    </citation>
    <scope>NUCLEOTIDE SEQUENCE</scope>
    <source>
        <strain evidence="5">ID150040</strain>
    </source>
</reference>
<accession>A0A8J3ISF6</accession>
<dbReference type="InterPro" id="IPR023187">
    <property type="entry name" value="Tscrpt_reg_MarR-type_CS"/>
</dbReference>
<evidence type="ECO:0000313" key="5">
    <source>
        <dbReference type="EMBL" id="GHO97685.1"/>
    </source>
</evidence>
<evidence type="ECO:0000256" key="3">
    <source>
        <dbReference type="ARBA" id="ARBA00023163"/>
    </source>
</evidence>
<dbReference type="InterPro" id="IPR036390">
    <property type="entry name" value="WH_DNA-bd_sf"/>
</dbReference>
<feature type="domain" description="HTH marR-type" evidence="4">
    <location>
        <begin position="10"/>
        <end position="146"/>
    </location>
</feature>
<dbReference type="GO" id="GO:0003677">
    <property type="term" value="F:DNA binding"/>
    <property type="evidence" value="ECO:0007669"/>
    <property type="project" value="UniProtKB-KW"/>
</dbReference>
<dbReference type="Pfam" id="PF12802">
    <property type="entry name" value="MarR_2"/>
    <property type="match status" value="1"/>
</dbReference>
<protein>
    <recommendedName>
        <fullName evidence="4">HTH marR-type domain-containing protein</fullName>
    </recommendedName>
</protein>
<dbReference type="PROSITE" id="PS01117">
    <property type="entry name" value="HTH_MARR_1"/>
    <property type="match status" value="1"/>
</dbReference>
<keyword evidence="2" id="KW-0238">DNA-binding</keyword>
<dbReference type="PANTHER" id="PTHR33164">
    <property type="entry name" value="TRANSCRIPTIONAL REGULATOR, MARR FAMILY"/>
    <property type="match status" value="1"/>
</dbReference>
<sequence>MQDITNNQENEELARNIIIARRTMWRETMLGIIANTSNFDIPAIQIATLFLLGAEGELTIKQVAEVLGRSVSTASRLLDQLVVRGLVHRNEDERDRRTKRVSLSEQGQAFVQTVERMRVDAQIATMAYLSPEEKDVVAQAMLLLAVAARRQAEDHARSNISSTNSTIT</sequence>
<dbReference type="SUPFAM" id="SSF46785">
    <property type="entry name" value="Winged helix' DNA-binding domain"/>
    <property type="match status" value="1"/>
</dbReference>
<dbReference type="AlphaFoldDB" id="A0A8J3ISF6"/>
<dbReference type="InterPro" id="IPR039422">
    <property type="entry name" value="MarR/SlyA-like"/>
</dbReference>
<keyword evidence="3" id="KW-0804">Transcription</keyword>
<dbReference type="Gene3D" id="1.10.10.10">
    <property type="entry name" value="Winged helix-like DNA-binding domain superfamily/Winged helix DNA-binding domain"/>
    <property type="match status" value="1"/>
</dbReference>
<evidence type="ECO:0000256" key="2">
    <source>
        <dbReference type="ARBA" id="ARBA00023125"/>
    </source>
</evidence>
<evidence type="ECO:0000259" key="4">
    <source>
        <dbReference type="PROSITE" id="PS50995"/>
    </source>
</evidence>
<dbReference type="InterPro" id="IPR000835">
    <property type="entry name" value="HTH_MarR-typ"/>
</dbReference>
<dbReference type="RefSeq" id="WP_220208465.1">
    <property type="nucleotide sequence ID" value="NZ_BNJK01000002.1"/>
</dbReference>
<dbReference type="InterPro" id="IPR036388">
    <property type="entry name" value="WH-like_DNA-bd_sf"/>
</dbReference>
<dbReference type="CDD" id="cd00090">
    <property type="entry name" value="HTH_ARSR"/>
    <property type="match status" value="1"/>
</dbReference>
<gene>
    <name evidence="5" type="ORF">KSF_077330</name>
</gene>
<name>A0A8J3ISF6_9CHLR</name>
<dbReference type="Proteomes" id="UP000597444">
    <property type="component" value="Unassembled WGS sequence"/>
</dbReference>
<dbReference type="InterPro" id="IPR011991">
    <property type="entry name" value="ArsR-like_HTH"/>
</dbReference>
<keyword evidence="6" id="KW-1185">Reference proteome</keyword>
<proteinExistence type="predicted"/>
<dbReference type="PANTHER" id="PTHR33164:SF43">
    <property type="entry name" value="HTH-TYPE TRANSCRIPTIONAL REPRESSOR YETL"/>
    <property type="match status" value="1"/>
</dbReference>
<dbReference type="GO" id="GO:0003700">
    <property type="term" value="F:DNA-binding transcription factor activity"/>
    <property type="evidence" value="ECO:0007669"/>
    <property type="project" value="InterPro"/>
</dbReference>
<evidence type="ECO:0000256" key="1">
    <source>
        <dbReference type="ARBA" id="ARBA00023015"/>
    </source>
</evidence>
<dbReference type="EMBL" id="BNJK01000002">
    <property type="protein sequence ID" value="GHO97685.1"/>
    <property type="molecule type" value="Genomic_DNA"/>
</dbReference>
<comment type="caution">
    <text evidence="5">The sequence shown here is derived from an EMBL/GenBank/DDBJ whole genome shotgun (WGS) entry which is preliminary data.</text>
</comment>
<dbReference type="PRINTS" id="PR00598">
    <property type="entry name" value="HTHMARR"/>
</dbReference>
<keyword evidence="1" id="KW-0805">Transcription regulation</keyword>